<evidence type="ECO:0000256" key="1">
    <source>
        <dbReference type="ARBA" id="ARBA00004613"/>
    </source>
</evidence>
<dbReference type="PANTHER" id="PTHR10612:SF34">
    <property type="entry name" value="APOLIPOPROTEIN D"/>
    <property type="match status" value="1"/>
</dbReference>
<proteinExistence type="inferred from homology"/>
<protein>
    <recommendedName>
        <fullName evidence="3">Apolipoprotein D</fullName>
    </recommendedName>
</protein>
<evidence type="ECO:0000313" key="12">
    <source>
        <dbReference type="EMBL" id="PVD28967.1"/>
    </source>
</evidence>
<dbReference type="GO" id="GO:0008289">
    <property type="term" value="F:lipid binding"/>
    <property type="evidence" value="ECO:0007669"/>
    <property type="project" value="UniProtKB-KW"/>
</dbReference>
<comment type="similarity">
    <text evidence="2 10">Belongs to the calycin superfamily. Lipocalin family.</text>
</comment>
<keyword evidence="9" id="KW-0325">Glycoprotein</keyword>
<dbReference type="GO" id="GO:0031409">
    <property type="term" value="F:pigment binding"/>
    <property type="evidence" value="ECO:0007669"/>
    <property type="project" value="InterPro"/>
</dbReference>
<dbReference type="Proteomes" id="UP000245119">
    <property type="component" value="Linkage Group LG6"/>
</dbReference>
<evidence type="ECO:0000256" key="8">
    <source>
        <dbReference type="ARBA" id="ARBA00023157"/>
    </source>
</evidence>
<evidence type="ECO:0000256" key="4">
    <source>
        <dbReference type="ARBA" id="ARBA00022448"/>
    </source>
</evidence>
<dbReference type="InterPro" id="IPR022271">
    <property type="entry name" value="Lipocalin_ApoD"/>
</dbReference>
<evidence type="ECO:0000259" key="11">
    <source>
        <dbReference type="Pfam" id="PF08212"/>
    </source>
</evidence>
<sequence length="199" mass="22439">MVVWLWSMLLVSYAVQESRGSSVIGFGACPQPPVQQNFDVNQYTGVWYEYKRFPVPYEFLVTCAEARYDVLNASAISVTNTGIRDITMHTLYRNKTQANGVATIPDPSVPAKLVVTLVDSVCPGIARGNYWVLDTDYATFSLVYSCFSIIPDFLHYDSAWILTRDRGVAPGNIDALYRLLTNTTSIPQLLYKPKQLRRH</sequence>
<dbReference type="FunFam" id="2.40.128.20:FF:000003">
    <property type="entry name" value="Apolipoprotein D"/>
    <property type="match status" value="1"/>
</dbReference>
<evidence type="ECO:0000256" key="10">
    <source>
        <dbReference type="PIRNR" id="PIRNR036893"/>
    </source>
</evidence>
<comment type="subcellular location">
    <subcellularLocation>
        <location evidence="1">Secreted</location>
    </subcellularLocation>
</comment>
<dbReference type="Pfam" id="PF08212">
    <property type="entry name" value="Lipocalin_2"/>
    <property type="match status" value="1"/>
</dbReference>
<feature type="chain" id="PRO_5015377771" description="Apolipoprotein D" evidence="10">
    <location>
        <begin position="21"/>
        <end position="199"/>
    </location>
</feature>
<keyword evidence="7" id="KW-0446">Lipid-binding</keyword>
<keyword evidence="4" id="KW-0813">Transport</keyword>
<evidence type="ECO:0000256" key="9">
    <source>
        <dbReference type="ARBA" id="ARBA00023180"/>
    </source>
</evidence>
<organism evidence="12 13">
    <name type="scientific">Pomacea canaliculata</name>
    <name type="common">Golden apple snail</name>
    <dbReference type="NCBI Taxonomy" id="400727"/>
    <lineage>
        <taxon>Eukaryota</taxon>
        <taxon>Metazoa</taxon>
        <taxon>Spiralia</taxon>
        <taxon>Lophotrochozoa</taxon>
        <taxon>Mollusca</taxon>
        <taxon>Gastropoda</taxon>
        <taxon>Caenogastropoda</taxon>
        <taxon>Architaenioglossa</taxon>
        <taxon>Ampullarioidea</taxon>
        <taxon>Ampullariidae</taxon>
        <taxon>Pomacea</taxon>
    </lineage>
</organism>
<dbReference type="PIRSF" id="PIRSF036893">
    <property type="entry name" value="Lipocalin_ApoD"/>
    <property type="match status" value="1"/>
</dbReference>
<comment type="caution">
    <text evidence="12">The sequence shown here is derived from an EMBL/GenBank/DDBJ whole genome shotgun (WGS) entry which is preliminary data.</text>
</comment>
<gene>
    <name evidence="12" type="ORF">C0Q70_11564</name>
</gene>
<dbReference type="GO" id="GO:0000302">
    <property type="term" value="P:response to reactive oxygen species"/>
    <property type="evidence" value="ECO:0007669"/>
    <property type="project" value="TreeGrafter"/>
</dbReference>
<name>A0A2T7P6B7_POMCA</name>
<keyword evidence="6 10" id="KW-0732">Signal</keyword>
<dbReference type="InterPro" id="IPR000566">
    <property type="entry name" value="Lipocln_cytosolic_FA-bd_dom"/>
</dbReference>
<dbReference type="SUPFAM" id="SSF50814">
    <property type="entry name" value="Lipocalins"/>
    <property type="match status" value="1"/>
</dbReference>
<keyword evidence="13" id="KW-1185">Reference proteome</keyword>
<evidence type="ECO:0000256" key="5">
    <source>
        <dbReference type="ARBA" id="ARBA00022525"/>
    </source>
</evidence>
<evidence type="ECO:0000313" key="13">
    <source>
        <dbReference type="Proteomes" id="UP000245119"/>
    </source>
</evidence>
<dbReference type="EMBL" id="PZQS01000006">
    <property type="protein sequence ID" value="PVD28967.1"/>
    <property type="molecule type" value="Genomic_DNA"/>
</dbReference>
<dbReference type="PRINTS" id="PR01273">
    <property type="entry name" value="INVTBRTCOLOR"/>
</dbReference>
<dbReference type="GO" id="GO:0005737">
    <property type="term" value="C:cytoplasm"/>
    <property type="evidence" value="ECO:0007669"/>
    <property type="project" value="TreeGrafter"/>
</dbReference>
<evidence type="ECO:0000256" key="7">
    <source>
        <dbReference type="ARBA" id="ARBA00023121"/>
    </source>
</evidence>
<keyword evidence="8" id="KW-1015">Disulfide bond</keyword>
<evidence type="ECO:0000256" key="2">
    <source>
        <dbReference type="ARBA" id="ARBA00006889"/>
    </source>
</evidence>
<reference evidence="12 13" key="1">
    <citation type="submission" date="2018-04" db="EMBL/GenBank/DDBJ databases">
        <title>The genome of golden apple snail Pomacea canaliculata provides insight into stress tolerance and invasive adaptation.</title>
        <authorList>
            <person name="Liu C."/>
            <person name="Liu B."/>
            <person name="Ren Y."/>
            <person name="Zhang Y."/>
            <person name="Wang H."/>
            <person name="Li S."/>
            <person name="Jiang F."/>
            <person name="Yin L."/>
            <person name="Zhang G."/>
            <person name="Qian W."/>
            <person name="Fan W."/>
        </authorList>
    </citation>
    <scope>NUCLEOTIDE SEQUENCE [LARGE SCALE GENOMIC DNA]</scope>
    <source>
        <strain evidence="12">SZHN2017</strain>
        <tissue evidence="12">Muscle</tissue>
    </source>
</reference>
<dbReference type="InterPro" id="IPR012674">
    <property type="entry name" value="Calycin"/>
</dbReference>
<evidence type="ECO:0000256" key="3">
    <source>
        <dbReference type="ARBA" id="ARBA00019890"/>
    </source>
</evidence>
<dbReference type="GO" id="GO:0005576">
    <property type="term" value="C:extracellular region"/>
    <property type="evidence" value="ECO:0007669"/>
    <property type="project" value="UniProtKB-SubCell"/>
</dbReference>
<feature type="domain" description="Lipocalin/cytosolic fatty-acid binding" evidence="11">
    <location>
        <begin position="38"/>
        <end position="138"/>
    </location>
</feature>
<dbReference type="AlphaFoldDB" id="A0A2T7P6B7"/>
<dbReference type="OrthoDB" id="565904at2759"/>
<feature type="signal peptide" evidence="10">
    <location>
        <begin position="1"/>
        <end position="20"/>
    </location>
</feature>
<evidence type="ECO:0000256" key="6">
    <source>
        <dbReference type="ARBA" id="ARBA00022729"/>
    </source>
</evidence>
<accession>A0A2T7P6B7</accession>
<dbReference type="InterPro" id="IPR003057">
    <property type="entry name" value="Invtbrt_color"/>
</dbReference>
<dbReference type="Gene3D" id="2.40.128.20">
    <property type="match status" value="1"/>
</dbReference>
<keyword evidence="5" id="KW-0964">Secreted</keyword>
<dbReference type="GO" id="GO:0006629">
    <property type="term" value="P:lipid metabolic process"/>
    <property type="evidence" value="ECO:0007669"/>
    <property type="project" value="TreeGrafter"/>
</dbReference>
<dbReference type="PANTHER" id="PTHR10612">
    <property type="entry name" value="APOLIPOPROTEIN D"/>
    <property type="match status" value="1"/>
</dbReference>